<accession>A0ABY2VTI1</accession>
<proteinExistence type="predicted"/>
<protein>
    <recommendedName>
        <fullName evidence="4">Tail fiber protein</fullName>
    </recommendedName>
</protein>
<keyword evidence="1" id="KW-0175">Coiled coil</keyword>
<name>A0ABY2VTI1_9GAMM</name>
<organism evidence="2 3">
    <name type="scientific">Pseudoalteromonas aurantia</name>
    <dbReference type="NCBI Taxonomy" id="43654"/>
    <lineage>
        <taxon>Bacteria</taxon>
        <taxon>Pseudomonadati</taxon>
        <taxon>Pseudomonadota</taxon>
        <taxon>Gammaproteobacteria</taxon>
        <taxon>Alteromonadales</taxon>
        <taxon>Pseudoalteromonadaceae</taxon>
        <taxon>Pseudoalteromonas</taxon>
    </lineage>
</organism>
<dbReference type="RefSeq" id="WP_138676760.1">
    <property type="nucleotide sequence ID" value="NZ_PNBW01000113.1"/>
</dbReference>
<dbReference type="EMBL" id="PNBW01000113">
    <property type="protein sequence ID" value="TMO71229.1"/>
    <property type="molecule type" value="Genomic_DNA"/>
</dbReference>
<feature type="coiled-coil region" evidence="1">
    <location>
        <begin position="1"/>
        <end position="31"/>
    </location>
</feature>
<sequence length="991" mass="108112">MSTIESQIQKLNDTNAELARVNNELTSAVRTHTNDINNEVAAAKNTMAAATASAISEVKADANAVNAEIKARMDDAVVPWLPAMTKVQFDALRADRKQQYAGSGFVEWGKHSSVYEINANINEGMFCASYNGESSRYSKLTIGSKLGSSGQSSTEFASVLVDGVTLRLSDSRVDVYGIHCTFPEAPDGTKTYDSATGTVTQHTNAEVAFAAETATNKVITSRKDLVFLESWHEKIADKDVVYPLGNVQYGASSYEGVSLLNNLVAQGYSAFGEWDENTQGYGAKWSSLTDAQKALFLSEPVHNIYYDAEAKIYIQVRYRIRVVEGLGNDWLNAGQNPNIGLRHTQVNRVSPQGKKIASIDYQSGSGFYEHINPSTSNNIGSFGILNSVTDTTDEKGSHCATPLALVQRMNQGAYHPVYNPMGCNEWWVANTGSTGGWFDSRLNVQIVSTEQCFADTESFVIGLPAGGQYKKGAISSARSGRFDQYKYYDAIYAGQVEDLRLNANKLDVNKLREDAMRKAVSGALRGKGKVPFTIFNKGQCLSSEFTIYIHRVNSFASSLIGKNIYYNARNYMSALENSAVFEGAPIAIKFTDAGDTDLASYAGGVKLNEWLYLNKFQVLNSKNHIACINPNTGNSNWFSSGSAPTISAEILMPTENEKPEFNSLPWTDIIGHPERIAATFPDGVVGQWIPQIPDAVIDRFNLNKKASSTSAVRTFTSDDGSSWISDTTTLDNTKNQNITIWSASQVALIQYDSPSNFTEPSNSSVVEGGMGGVYVSQANRIEYGNRLQPSLTGEIGKRSNGAFTQESLGVTKSAKYALRGTLGWTGAIGDEPLHIQLNLDAPDNNSPAVKALSTITEKNGLYYLQLHGAELKHHKPTFTDVNPSSNTTYTAGNFYRLTNYGAKGYYVCEVTKTFAFYTNTDYIQMENGDVVHGPTNQVVLRKLNTADGSGWGDDQTIPIVNGEDVKTDLNGNTVKVFCHHSQIPLGIAHND</sequence>
<comment type="caution">
    <text evidence="2">The sequence shown here is derived from an EMBL/GenBank/DDBJ whole genome shotgun (WGS) entry which is preliminary data.</text>
</comment>
<evidence type="ECO:0000256" key="1">
    <source>
        <dbReference type="SAM" id="Coils"/>
    </source>
</evidence>
<evidence type="ECO:0000313" key="3">
    <source>
        <dbReference type="Proteomes" id="UP000307164"/>
    </source>
</evidence>
<evidence type="ECO:0000313" key="2">
    <source>
        <dbReference type="EMBL" id="TMO71229.1"/>
    </source>
</evidence>
<reference evidence="2 3" key="1">
    <citation type="submission" date="2018-01" db="EMBL/GenBank/DDBJ databases">
        <authorList>
            <person name="Paulsen S."/>
            <person name="Gram L.K."/>
        </authorList>
    </citation>
    <scope>NUCLEOTIDE SEQUENCE [LARGE SCALE GENOMIC DNA]</scope>
    <source>
        <strain evidence="2 3">S3895</strain>
    </source>
</reference>
<keyword evidence="3" id="KW-1185">Reference proteome</keyword>
<reference evidence="3" key="2">
    <citation type="submission" date="2019-06" db="EMBL/GenBank/DDBJ databases">
        <title>Co-occurence of chitin degradation, pigmentation and bioactivity in marine Pseudoalteromonas.</title>
        <authorList>
            <person name="Sonnenschein E.C."/>
            <person name="Bech P.K."/>
        </authorList>
    </citation>
    <scope>NUCLEOTIDE SEQUENCE [LARGE SCALE GENOMIC DNA]</scope>
    <source>
        <strain evidence="3">S3895</strain>
    </source>
</reference>
<dbReference type="Proteomes" id="UP000307164">
    <property type="component" value="Unassembled WGS sequence"/>
</dbReference>
<gene>
    <name evidence="2" type="ORF">CWC20_18215</name>
</gene>
<evidence type="ECO:0008006" key="4">
    <source>
        <dbReference type="Google" id="ProtNLM"/>
    </source>
</evidence>